<name>H5TIN0_GORO1</name>
<dbReference type="InterPro" id="IPR001279">
    <property type="entry name" value="Metallo-B-lactamas"/>
</dbReference>
<evidence type="ECO:0000313" key="3">
    <source>
        <dbReference type="Proteomes" id="UP000005038"/>
    </source>
</evidence>
<dbReference type="EMBL" id="BAFB01000063">
    <property type="protein sequence ID" value="GAB33338.1"/>
    <property type="molecule type" value="Genomic_DNA"/>
</dbReference>
<gene>
    <name evidence="2" type="ORF">GOOTI_063_00070</name>
</gene>
<evidence type="ECO:0000259" key="1">
    <source>
        <dbReference type="SMART" id="SM00849"/>
    </source>
</evidence>
<dbReference type="InterPro" id="IPR050114">
    <property type="entry name" value="UPF0173_UPF0282_UlaG_hydrolase"/>
</dbReference>
<dbReference type="STRING" id="1108044.GOOTI_063_00070"/>
<dbReference type="Gene3D" id="3.60.15.10">
    <property type="entry name" value="Ribonuclease Z/Hydroxyacylglutathione hydrolase-like"/>
    <property type="match status" value="1"/>
</dbReference>
<dbReference type="InterPro" id="IPR036866">
    <property type="entry name" value="RibonucZ/Hydroxyglut_hydro"/>
</dbReference>
<proteinExistence type="predicted"/>
<dbReference type="PANTHER" id="PTHR43546">
    <property type="entry name" value="UPF0173 METAL-DEPENDENT HYDROLASE MJ1163-RELATED"/>
    <property type="match status" value="1"/>
</dbReference>
<dbReference type="PANTHER" id="PTHR43546:SF3">
    <property type="entry name" value="UPF0173 METAL-DEPENDENT HYDROLASE MJ1163"/>
    <property type="match status" value="1"/>
</dbReference>
<keyword evidence="3" id="KW-1185">Reference proteome</keyword>
<accession>H5TIN0</accession>
<dbReference type="Pfam" id="PF13483">
    <property type="entry name" value="Lactamase_B_3"/>
    <property type="match status" value="1"/>
</dbReference>
<sequence>MEEIEARGRETLSSIRITKHHHACVSVETDTTRLLIDPGQLGPRPSLDGVDAVLVTHGHYDHFNAELIEQALGRSIPVWLPTDVLHDFGARELTHEAVAGDSFTIGELTVTVAGGRHAAVHPQILGCLNNAYLIADSVFVTGDDHPAPPGHFDTLVTPIDAPWLRAVDLIRYVNSIRPNQVIGIHEGLLNEYGVSVARHVARSLLSEGANYSSVPSDGETIDVFQD</sequence>
<dbReference type="Proteomes" id="UP000005038">
    <property type="component" value="Unassembled WGS sequence"/>
</dbReference>
<dbReference type="SMART" id="SM00849">
    <property type="entry name" value="Lactamase_B"/>
    <property type="match status" value="1"/>
</dbReference>
<organism evidence="2 3">
    <name type="scientific">Gordonia otitidis (strain DSM 44809 / CCUG 52243 / JCM 12355 / NBRC 100426 / IFM 10032)</name>
    <dbReference type="NCBI Taxonomy" id="1108044"/>
    <lineage>
        <taxon>Bacteria</taxon>
        <taxon>Bacillati</taxon>
        <taxon>Actinomycetota</taxon>
        <taxon>Actinomycetes</taxon>
        <taxon>Mycobacteriales</taxon>
        <taxon>Gordoniaceae</taxon>
        <taxon>Gordonia</taxon>
    </lineage>
</organism>
<reference evidence="2" key="1">
    <citation type="submission" date="2012-02" db="EMBL/GenBank/DDBJ databases">
        <title>Whole genome shotgun sequence of Gordonia otitidis NBRC 100426.</title>
        <authorList>
            <person name="Yoshida I."/>
            <person name="Hosoyama A."/>
            <person name="Tsuchikane K."/>
            <person name="Katsumata H."/>
            <person name="Yamazaki S."/>
            <person name="Fujita N."/>
        </authorList>
    </citation>
    <scope>NUCLEOTIDE SEQUENCE [LARGE SCALE GENOMIC DNA]</scope>
    <source>
        <strain evidence="2">NBRC 100426</strain>
    </source>
</reference>
<protein>
    <recommendedName>
        <fullName evidence="1">Metallo-beta-lactamase domain-containing protein</fullName>
    </recommendedName>
</protein>
<dbReference type="RefSeq" id="WP_007237595.1">
    <property type="nucleotide sequence ID" value="NZ_BAFB01000063.1"/>
</dbReference>
<dbReference type="AlphaFoldDB" id="H5TIN0"/>
<comment type="caution">
    <text evidence="2">The sequence shown here is derived from an EMBL/GenBank/DDBJ whole genome shotgun (WGS) entry which is preliminary data.</text>
</comment>
<evidence type="ECO:0000313" key="2">
    <source>
        <dbReference type="EMBL" id="GAB33338.1"/>
    </source>
</evidence>
<feature type="domain" description="Metallo-beta-lactamase" evidence="1">
    <location>
        <begin position="21"/>
        <end position="185"/>
    </location>
</feature>
<dbReference type="SUPFAM" id="SSF56281">
    <property type="entry name" value="Metallo-hydrolase/oxidoreductase"/>
    <property type="match status" value="1"/>
</dbReference>
<dbReference type="OrthoDB" id="3190691at2"/>